<accession>A6KCZ6</accession>
<proteinExistence type="predicted"/>
<evidence type="ECO:0000313" key="1">
    <source>
        <dbReference type="EMBL" id="EDL86796.1"/>
    </source>
</evidence>
<organism evidence="1 2">
    <name type="scientific">Rattus norvegicus</name>
    <name type="common">Rat</name>
    <dbReference type="NCBI Taxonomy" id="10116"/>
    <lineage>
        <taxon>Eukaryota</taxon>
        <taxon>Metazoa</taxon>
        <taxon>Chordata</taxon>
        <taxon>Craniata</taxon>
        <taxon>Vertebrata</taxon>
        <taxon>Euteleostomi</taxon>
        <taxon>Mammalia</taxon>
        <taxon>Eutheria</taxon>
        <taxon>Euarchontoglires</taxon>
        <taxon>Glires</taxon>
        <taxon>Rodentia</taxon>
        <taxon>Myomorpha</taxon>
        <taxon>Muroidea</taxon>
        <taxon>Muridae</taxon>
        <taxon>Murinae</taxon>
        <taxon>Rattus</taxon>
    </lineage>
</organism>
<dbReference type="AlphaFoldDB" id="A6KCZ6"/>
<name>A6KCZ6_RAT</name>
<sequence>MKQLMAPSYCRFTLPPPPTADLPYPPLLLQIYLTPPPVETQGFMDSSPALNHLTNCPLKTHLFVYLMLSQTSNLYTCAVFIIQNYTDQLIPHHYQSSLA</sequence>
<protein>
    <submittedName>
        <fullName evidence="1">RCG50505</fullName>
    </submittedName>
</protein>
<reference evidence="1 2" key="1">
    <citation type="submission" date="2005-09" db="EMBL/GenBank/DDBJ databases">
        <authorList>
            <person name="Mural R.J."/>
            <person name="Li P.W."/>
            <person name="Adams M.D."/>
            <person name="Amanatides P.G."/>
            <person name="Baden-Tillson H."/>
            <person name="Barnstead M."/>
            <person name="Chin S.H."/>
            <person name="Dew I."/>
            <person name="Evans C.A."/>
            <person name="Ferriera S."/>
            <person name="Flanigan M."/>
            <person name="Fosler C."/>
            <person name="Glodek A."/>
            <person name="Gu Z."/>
            <person name="Holt R.A."/>
            <person name="Jennings D."/>
            <person name="Kraft C.L."/>
            <person name="Lu F."/>
            <person name="Nguyen T."/>
            <person name="Nusskern D.R."/>
            <person name="Pfannkoch C.M."/>
            <person name="Sitter C."/>
            <person name="Sutton G.G."/>
            <person name="Venter J.C."/>
            <person name="Wang Z."/>
            <person name="Woodage T."/>
            <person name="Zheng X.H."/>
            <person name="Zhong F."/>
        </authorList>
    </citation>
    <scope>NUCLEOTIDE SEQUENCE [LARGE SCALE GENOMIC DNA]</scope>
    <source>
        <strain>BN</strain>
        <strain evidence="2">Sprague-Dawley</strain>
    </source>
</reference>
<dbReference type="Proteomes" id="UP000234681">
    <property type="component" value="Chromosome 7"/>
</dbReference>
<dbReference type="EMBL" id="CH474035">
    <property type="protein sequence ID" value="EDL86796.1"/>
    <property type="molecule type" value="Genomic_DNA"/>
</dbReference>
<gene>
    <name evidence="1" type="ORF">rCG_50505</name>
</gene>
<evidence type="ECO:0000313" key="2">
    <source>
        <dbReference type="Proteomes" id="UP000234681"/>
    </source>
</evidence>
<feature type="non-terminal residue" evidence="1">
    <location>
        <position position="99"/>
    </location>
</feature>